<proteinExistence type="predicted"/>
<protein>
    <submittedName>
        <fullName evidence="1">Uncharacterized protein</fullName>
    </submittedName>
</protein>
<dbReference type="EMBL" id="AP028909">
    <property type="protein sequence ID" value="BES87603.1"/>
    <property type="molecule type" value="Genomic_DNA"/>
</dbReference>
<keyword evidence="2" id="KW-1185">Reference proteome</keyword>
<reference evidence="1 2" key="1">
    <citation type="submission" date="2023-09" db="EMBL/GenBank/DDBJ databases">
        <title>Nesidiocoris tenuis whole genome shotgun sequence.</title>
        <authorList>
            <person name="Shibata T."/>
            <person name="Shimoda M."/>
            <person name="Kobayashi T."/>
            <person name="Uehara T."/>
        </authorList>
    </citation>
    <scope>NUCLEOTIDE SEQUENCE [LARGE SCALE GENOMIC DNA]</scope>
    <source>
        <strain evidence="1 2">Japan</strain>
    </source>
</reference>
<accession>A0ABN7A6P3</accession>
<evidence type="ECO:0000313" key="1">
    <source>
        <dbReference type="EMBL" id="BES87603.1"/>
    </source>
</evidence>
<name>A0ABN7A6P3_9HEMI</name>
<dbReference type="Proteomes" id="UP001307889">
    <property type="component" value="Chromosome 1"/>
</dbReference>
<evidence type="ECO:0000313" key="2">
    <source>
        <dbReference type="Proteomes" id="UP001307889"/>
    </source>
</evidence>
<organism evidence="1 2">
    <name type="scientific">Nesidiocoris tenuis</name>
    <dbReference type="NCBI Taxonomy" id="355587"/>
    <lineage>
        <taxon>Eukaryota</taxon>
        <taxon>Metazoa</taxon>
        <taxon>Ecdysozoa</taxon>
        <taxon>Arthropoda</taxon>
        <taxon>Hexapoda</taxon>
        <taxon>Insecta</taxon>
        <taxon>Pterygota</taxon>
        <taxon>Neoptera</taxon>
        <taxon>Paraneoptera</taxon>
        <taxon>Hemiptera</taxon>
        <taxon>Heteroptera</taxon>
        <taxon>Panheteroptera</taxon>
        <taxon>Cimicomorpha</taxon>
        <taxon>Miridae</taxon>
        <taxon>Dicyphina</taxon>
        <taxon>Nesidiocoris</taxon>
    </lineage>
</organism>
<gene>
    <name evidence="1" type="ORF">NTJ_00409</name>
</gene>
<sequence>MVILHCHLPQSIRNLLKQGLASDRNIALTEYQSTNTSQTARSVDEHKFKPRKRFEMKNRAGPDFTLASHSYEFLEGNAVLPRKILSTI</sequence>